<comment type="caution">
    <text evidence="2">The sequence shown here is derived from an EMBL/GenBank/DDBJ whole genome shotgun (WGS) entry which is preliminary data.</text>
</comment>
<evidence type="ECO:0000313" key="2">
    <source>
        <dbReference type="EMBL" id="KKR91988.1"/>
    </source>
</evidence>
<dbReference type="SUPFAM" id="SSF53335">
    <property type="entry name" value="S-adenosyl-L-methionine-dependent methyltransferases"/>
    <property type="match status" value="1"/>
</dbReference>
<reference evidence="2 3" key="1">
    <citation type="journal article" date="2015" name="Nature">
        <title>rRNA introns, odd ribosomes, and small enigmatic genomes across a large radiation of phyla.</title>
        <authorList>
            <person name="Brown C.T."/>
            <person name="Hug L.A."/>
            <person name="Thomas B.C."/>
            <person name="Sharon I."/>
            <person name="Castelle C.J."/>
            <person name="Singh A."/>
            <person name="Wilkins M.J."/>
            <person name="Williams K.H."/>
            <person name="Banfield J.F."/>
        </authorList>
    </citation>
    <scope>NUCLEOTIDE SEQUENCE [LARGE SCALE GENOMIC DNA]</scope>
</reference>
<gene>
    <name evidence="2" type="ORF">UU42_C0006G0027</name>
</gene>
<evidence type="ECO:0000313" key="3">
    <source>
        <dbReference type="Proteomes" id="UP000034676"/>
    </source>
</evidence>
<accession>A0A0G0UTD6</accession>
<dbReference type="InterPro" id="IPR029063">
    <property type="entry name" value="SAM-dependent_MTases_sf"/>
</dbReference>
<protein>
    <recommendedName>
        <fullName evidence="1">Methyltransferase domain-containing protein</fullName>
    </recommendedName>
</protein>
<dbReference type="Pfam" id="PF13649">
    <property type="entry name" value="Methyltransf_25"/>
    <property type="match status" value="1"/>
</dbReference>
<dbReference type="AlphaFoldDB" id="A0A0G0UTD6"/>
<proteinExistence type="predicted"/>
<feature type="domain" description="Methyltransferase" evidence="1">
    <location>
        <begin position="36"/>
        <end position="88"/>
    </location>
</feature>
<sequence>MANENQFKLFTKFIATRGVEEYRQTIPIWVRPEDAILEIGCEWGTTSNQIWQVCKNLIATDISRECIEEARKKYPHIRFDTLDAFNIRRAMELGERFTKIYIDMSGLSSYRALLDVISLVTMYASVFNPEAIIIKSGSLKQFARNCVAWSSLAS</sequence>
<name>A0A0G0UTD6_9BACT</name>
<dbReference type="InterPro" id="IPR041698">
    <property type="entry name" value="Methyltransf_25"/>
</dbReference>
<evidence type="ECO:0000259" key="1">
    <source>
        <dbReference type="Pfam" id="PF13649"/>
    </source>
</evidence>
<dbReference type="EMBL" id="LCAO01000006">
    <property type="protein sequence ID" value="KKR91988.1"/>
    <property type="molecule type" value="Genomic_DNA"/>
</dbReference>
<dbReference type="Proteomes" id="UP000034676">
    <property type="component" value="Unassembled WGS sequence"/>
</dbReference>
<dbReference type="Gene3D" id="3.40.50.150">
    <property type="entry name" value="Vaccinia Virus protein VP39"/>
    <property type="match status" value="1"/>
</dbReference>
<organism evidence="2 3">
    <name type="scientific">Candidatus Woesebacteria bacterium GW2011_GWA1_41_13b</name>
    <dbReference type="NCBI Taxonomy" id="1618555"/>
    <lineage>
        <taxon>Bacteria</taxon>
        <taxon>Candidatus Woeseibacteriota</taxon>
    </lineage>
</organism>